<dbReference type="InterPro" id="IPR036390">
    <property type="entry name" value="WH_DNA-bd_sf"/>
</dbReference>
<keyword evidence="4" id="KW-0131">Cell cycle</keyword>
<dbReference type="PIRSF" id="PIRSF019345">
    <property type="entry name" value="ScpB"/>
    <property type="match status" value="1"/>
</dbReference>
<dbReference type="Proteomes" id="UP000319296">
    <property type="component" value="Unassembled WGS sequence"/>
</dbReference>
<evidence type="ECO:0000256" key="2">
    <source>
        <dbReference type="ARBA" id="ARBA00022618"/>
    </source>
</evidence>
<dbReference type="NCBIfam" id="TIGR00281">
    <property type="entry name" value="SMC-Scp complex subunit ScpB"/>
    <property type="match status" value="1"/>
</dbReference>
<dbReference type="PANTHER" id="PTHR34298:SF2">
    <property type="entry name" value="SEGREGATION AND CONDENSATION PROTEIN B"/>
    <property type="match status" value="1"/>
</dbReference>
<evidence type="ECO:0000256" key="3">
    <source>
        <dbReference type="ARBA" id="ARBA00022829"/>
    </source>
</evidence>
<gene>
    <name evidence="6" type="primary">scpB</name>
    <name evidence="6" type="ORF">EVG15_09275</name>
</gene>
<dbReference type="AlphaFoldDB" id="A0A519BKH8"/>
<evidence type="ECO:0000256" key="4">
    <source>
        <dbReference type="ARBA" id="ARBA00023306"/>
    </source>
</evidence>
<keyword evidence="2" id="KW-0132">Cell division</keyword>
<accession>A0A519BKH8</accession>
<dbReference type="EMBL" id="SGBB01000022">
    <property type="protein sequence ID" value="RZD17778.1"/>
    <property type="molecule type" value="Genomic_DNA"/>
</dbReference>
<evidence type="ECO:0000256" key="1">
    <source>
        <dbReference type="ARBA" id="ARBA00022490"/>
    </source>
</evidence>
<dbReference type="SUPFAM" id="SSF46785">
    <property type="entry name" value="Winged helix' DNA-binding domain"/>
    <property type="match status" value="2"/>
</dbReference>
<evidence type="ECO:0000313" key="6">
    <source>
        <dbReference type="EMBL" id="RZD17778.1"/>
    </source>
</evidence>
<sequence>MEEYLSDINELQSVIEAIIFTSGEPISYSKLFEIFIAKKYAEQKDYIIIKKKIKEAVNLIKIEFNEKKNHGIYLSENGEYLSFKTKAEHYMAISEFLAVKLQKFTRVQLETLAVIAYKQPVIKSEIEQIRGVDSGNVIRFLLDKSLIRIAGKKDVIGKPLIYKTTNFFLEVFNLKSLDELPAEKDMNDLFALHNNQININANDNNNNNNKNEEADNDNKDLNETQGFLF</sequence>
<comment type="caution">
    <text evidence="6">The sequence shown here is derived from an EMBL/GenBank/DDBJ whole genome shotgun (WGS) entry which is preliminary data.</text>
</comment>
<dbReference type="InterPro" id="IPR005234">
    <property type="entry name" value="ScpB_csome_segregation"/>
</dbReference>
<keyword evidence="1" id="KW-0963">Cytoplasm</keyword>
<organism evidence="6 7">
    <name type="scientific">Candidatus Acididesulfobacter diazotrophicus</name>
    <dbReference type="NCBI Taxonomy" id="2597226"/>
    <lineage>
        <taxon>Bacteria</taxon>
        <taxon>Deltaproteobacteria</taxon>
        <taxon>Candidatus Acidulodesulfobacterales</taxon>
        <taxon>Candidatus Acididesulfobacter</taxon>
    </lineage>
</organism>
<dbReference type="Pfam" id="PF04079">
    <property type="entry name" value="SMC_ScpB"/>
    <property type="match status" value="1"/>
</dbReference>
<evidence type="ECO:0000313" key="7">
    <source>
        <dbReference type="Proteomes" id="UP000319296"/>
    </source>
</evidence>
<reference evidence="6 7" key="1">
    <citation type="journal article" date="2019" name="ISME J.">
        <title>Insights into ecological role of a new deltaproteobacterial order Candidatus Acidulodesulfobacterales by metagenomics and metatranscriptomics.</title>
        <authorList>
            <person name="Tan S."/>
            <person name="Liu J."/>
            <person name="Fang Y."/>
            <person name="Hedlund B.P."/>
            <person name="Lian Z.H."/>
            <person name="Huang L.Y."/>
            <person name="Li J.T."/>
            <person name="Huang L.N."/>
            <person name="Li W.J."/>
            <person name="Jiang H.C."/>
            <person name="Dong H.L."/>
            <person name="Shu W.S."/>
        </authorList>
    </citation>
    <scope>NUCLEOTIDE SEQUENCE [LARGE SCALE GENOMIC DNA]</scope>
    <source>
        <strain evidence="6">AP1</strain>
    </source>
</reference>
<name>A0A519BKH8_9DELT</name>
<dbReference type="PANTHER" id="PTHR34298">
    <property type="entry name" value="SEGREGATION AND CONDENSATION PROTEIN B"/>
    <property type="match status" value="1"/>
</dbReference>
<protein>
    <submittedName>
        <fullName evidence="6">SMC-Scp complex subunit ScpB</fullName>
    </submittedName>
</protein>
<dbReference type="InterPro" id="IPR036388">
    <property type="entry name" value="WH-like_DNA-bd_sf"/>
</dbReference>
<dbReference type="Gene3D" id="1.10.10.10">
    <property type="entry name" value="Winged helix-like DNA-binding domain superfamily/Winged helix DNA-binding domain"/>
    <property type="match status" value="2"/>
</dbReference>
<evidence type="ECO:0000256" key="5">
    <source>
        <dbReference type="SAM" id="MobiDB-lite"/>
    </source>
</evidence>
<feature type="region of interest" description="Disordered" evidence="5">
    <location>
        <begin position="201"/>
        <end position="229"/>
    </location>
</feature>
<keyword evidence="3" id="KW-0159">Chromosome partition</keyword>
<feature type="compositionally biased region" description="Basic and acidic residues" evidence="5">
    <location>
        <begin position="210"/>
        <end position="222"/>
    </location>
</feature>
<dbReference type="GO" id="GO:0051304">
    <property type="term" value="P:chromosome separation"/>
    <property type="evidence" value="ECO:0007669"/>
    <property type="project" value="InterPro"/>
</dbReference>
<dbReference type="GO" id="GO:0051301">
    <property type="term" value="P:cell division"/>
    <property type="evidence" value="ECO:0007669"/>
    <property type="project" value="UniProtKB-KW"/>
</dbReference>
<proteinExistence type="predicted"/>